<evidence type="ECO:0000313" key="3">
    <source>
        <dbReference type="EMBL" id="KAA8531791.1"/>
    </source>
</evidence>
<dbReference type="PANTHER" id="PTHR35317:SF11">
    <property type="entry name" value="CCHC-TYPE DOMAIN-CONTAINING PROTEIN"/>
    <property type="match status" value="1"/>
</dbReference>
<dbReference type="PANTHER" id="PTHR35317">
    <property type="entry name" value="OS04G0629600 PROTEIN"/>
    <property type="match status" value="1"/>
</dbReference>
<dbReference type="Pfam" id="PF22936">
    <property type="entry name" value="Pol_BBD"/>
    <property type="match status" value="1"/>
</dbReference>
<dbReference type="GO" id="GO:0003676">
    <property type="term" value="F:nucleic acid binding"/>
    <property type="evidence" value="ECO:0007669"/>
    <property type="project" value="InterPro"/>
</dbReference>
<dbReference type="OrthoDB" id="2015125at2759"/>
<feature type="compositionally biased region" description="Polar residues" evidence="1">
    <location>
        <begin position="370"/>
        <end position="383"/>
    </location>
</feature>
<proteinExistence type="predicted"/>
<keyword evidence="4" id="KW-1185">Reference proteome</keyword>
<protein>
    <recommendedName>
        <fullName evidence="2">Retrovirus-related Pol polyprotein from transposon TNT 1-94-like beta-barrel domain-containing protein</fullName>
    </recommendedName>
</protein>
<feature type="region of interest" description="Disordered" evidence="1">
    <location>
        <begin position="370"/>
        <end position="389"/>
    </location>
</feature>
<feature type="domain" description="Retrovirus-related Pol polyprotein from transposon TNT 1-94-like beta-barrel" evidence="2">
    <location>
        <begin position="271"/>
        <end position="327"/>
    </location>
</feature>
<dbReference type="InterPro" id="IPR036875">
    <property type="entry name" value="Znf_CCHC_sf"/>
</dbReference>
<dbReference type="AlphaFoldDB" id="A0A5J5ARX1"/>
<accession>A0A5J5ARX1</accession>
<dbReference type="Pfam" id="PF14223">
    <property type="entry name" value="Retrotran_gag_2"/>
    <property type="match status" value="1"/>
</dbReference>
<evidence type="ECO:0000259" key="2">
    <source>
        <dbReference type="Pfam" id="PF22936"/>
    </source>
</evidence>
<dbReference type="Proteomes" id="UP000325577">
    <property type="component" value="Linkage Group LG2"/>
</dbReference>
<evidence type="ECO:0000256" key="1">
    <source>
        <dbReference type="SAM" id="MobiDB-lite"/>
    </source>
</evidence>
<dbReference type="Gene3D" id="4.10.60.10">
    <property type="entry name" value="Zinc finger, CCHC-type"/>
    <property type="match status" value="1"/>
</dbReference>
<reference evidence="3 4" key="1">
    <citation type="submission" date="2019-09" db="EMBL/GenBank/DDBJ databases">
        <title>A chromosome-level genome assembly of the Chinese tupelo Nyssa sinensis.</title>
        <authorList>
            <person name="Yang X."/>
            <person name="Kang M."/>
            <person name="Yang Y."/>
            <person name="Xiong H."/>
            <person name="Wang M."/>
            <person name="Zhang Z."/>
            <person name="Wang Z."/>
            <person name="Wu H."/>
            <person name="Ma T."/>
            <person name="Liu J."/>
            <person name="Xi Z."/>
        </authorList>
    </citation>
    <scope>NUCLEOTIDE SEQUENCE [LARGE SCALE GENOMIC DNA]</scope>
    <source>
        <strain evidence="3">J267</strain>
        <tissue evidence="3">Leaf</tissue>
    </source>
</reference>
<feature type="region of interest" description="Disordered" evidence="1">
    <location>
        <begin position="176"/>
        <end position="196"/>
    </location>
</feature>
<gene>
    <name evidence="3" type="ORF">F0562_006492</name>
</gene>
<dbReference type="InterPro" id="IPR054722">
    <property type="entry name" value="PolX-like_BBD"/>
</dbReference>
<sequence>MKFFLCQTTPQWPRSRITRTEKRGSQKQRRVCLLLSHRLSSPESCHSNQRIKGMQVLNLIRDFELQKMKESETIKEYPDKLQSIANKVRLLGSDLHDSRIVEKVLVTVPEKFEATITTLENTKDLSKITLAELLNALQAQEQRRIMRQGGAVEGALPAKHQEEGKMRKNKNKKNFAASGDATANSNKNKTKGMKGNHPPCQHCGRKGHLPFKCWRRPDAKCSKCNQLGHEAVICKGKAQQQEVEAQVADQEVEDQLFVATCFASSSSSESWLIDSGCTNHMTYYKEMFKELESTTITKVRIGNGDHIAVKGNGTIAIESCLEKGFKVIFEDRHCLIKDAAGQEIFKVRMRGKSFSLDPMEENQAAFPISESTTQRNQNENSNDLVDDSPVRGTRLLSDIYQRCNIAVCEPAGYEDAKKDQRWIVAMQEELFMIKKNQKHGDK</sequence>
<evidence type="ECO:0000313" key="4">
    <source>
        <dbReference type="Proteomes" id="UP000325577"/>
    </source>
</evidence>
<dbReference type="EMBL" id="CM018043">
    <property type="protein sequence ID" value="KAA8531791.1"/>
    <property type="molecule type" value="Genomic_DNA"/>
</dbReference>
<name>A0A5J5ARX1_9ASTE</name>
<dbReference type="SUPFAM" id="SSF57756">
    <property type="entry name" value="Retrovirus zinc finger-like domains"/>
    <property type="match status" value="1"/>
</dbReference>
<dbReference type="GO" id="GO:0008270">
    <property type="term" value="F:zinc ion binding"/>
    <property type="evidence" value="ECO:0007669"/>
    <property type="project" value="InterPro"/>
</dbReference>
<organism evidence="3 4">
    <name type="scientific">Nyssa sinensis</name>
    <dbReference type="NCBI Taxonomy" id="561372"/>
    <lineage>
        <taxon>Eukaryota</taxon>
        <taxon>Viridiplantae</taxon>
        <taxon>Streptophyta</taxon>
        <taxon>Embryophyta</taxon>
        <taxon>Tracheophyta</taxon>
        <taxon>Spermatophyta</taxon>
        <taxon>Magnoliopsida</taxon>
        <taxon>eudicotyledons</taxon>
        <taxon>Gunneridae</taxon>
        <taxon>Pentapetalae</taxon>
        <taxon>asterids</taxon>
        <taxon>Cornales</taxon>
        <taxon>Nyssaceae</taxon>
        <taxon>Nyssa</taxon>
    </lineage>
</organism>